<evidence type="ECO:0000256" key="1">
    <source>
        <dbReference type="ARBA" id="ARBA00001947"/>
    </source>
</evidence>
<comment type="similarity">
    <text evidence="2">Belongs to the metallo-dependent hydrolases superfamily. Adenosine and AMP deaminases family.</text>
</comment>
<evidence type="ECO:0000313" key="9">
    <source>
        <dbReference type="EMBL" id="RJT47962.1"/>
    </source>
</evidence>
<dbReference type="GO" id="GO:0046103">
    <property type="term" value="P:inosine biosynthetic process"/>
    <property type="evidence" value="ECO:0007669"/>
    <property type="project" value="TreeGrafter"/>
</dbReference>
<name>A0A3A5LA05_9GAMM</name>
<keyword evidence="6" id="KW-0546">Nucleotide metabolism</keyword>
<dbReference type="RefSeq" id="WP_115300551.1">
    <property type="nucleotide sequence ID" value="NZ_CAAAIR010000005.1"/>
</dbReference>
<dbReference type="GO" id="GO:0004000">
    <property type="term" value="F:adenosine deaminase activity"/>
    <property type="evidence" value="ECO:0007669"/>
    <property type="project" value="TreeGrafter"/>
</dbReference>
<evidence type="ECO:0000256" key="7">
    <source>
        <dbReference type="ARBA" id="ARBA00048787"/>
    </source>
</evidence>
<dbReference type="InterPro" id="IPR006330">
    <property type="entry name" value="Ado/ade_deaminase"/>
</dbReference>
<sequence>MQTKTQPNFADFHCHLNGSFSKGFLKGIAERNKCPQVYQQFQEVQQQYEDKSREVPRDTEACLKLIWTQFALVHKMVQKLKDIQEGTYDVIANSAGNYLEIRTTPKPMDACTVDDYIAAFLKGLLDAREDSALGKEAYGLLSLDRVHHTAKDADYFIQKVLQSGGLLKGIDISGQPLAPRQLTGQELVKTIQLALDKHVGLAIHMGEADTLQERQDTDTILATLEDWVKNHPDQSDHPFFGKIRLGHCIYLTEQQKQRIKALQLPIEVCPTCHAKLNWHEQGKPHPVASIYDSVSDPVVPGTDDETIFNADIQHESQLVFGFFKNPKPITLKEFLQQQNQYRF</sequence>
<keyword evidence="4" id="KW-0378">Hydrolase</keyword>
<dbReference type="GeneID" id="48946832"/>
<dbReference type="Pfam" id="PF00962">
    <property type="entry name" value="A_deaminase"/>
    <property type="match status" value="1"/>
</dbReference>
<dbReference type="PANTHER" id="PTHR11409">
    <property type="entry name" value="ADENOSINE DEAMINASE"/>
    <property type="match status" value="1"/>
</dbReference>
<proteinExistence type="inferred from homology"/>
<evidence type="ECO:0000256" key="3">
    <source>
        <dbReference type="ARBA" id="ARBA00022723"/>
    </source>
</evidence>
<evidence type="ECO:0000259" key="8">
    <source>
        <dbReference type="Pfam" id="PF00962"/>
    </source>
</evidence>
<dbReference type="GO" id="GO:0046872">
    <property type="term" value="F:metal ion binding"/>
    <property type="evidence" value="ECO:0007669"/>
    <property type="project" value="UniProtKB-KW"/>
</dbReference>
<comment type="cofactor">
    <cofactor evidence="1">
        <name>Zn(2+)</name>
        <dbReference type="ChEBI" id="CHEBI:29105"/>
    </cofactor>
</comment>
<evidence type="ECO:0000256" key="4">
    <source>
        <dbReference type="ARBA" id="ARBA00022801"/>
    </source>
</evidence>
<evidence type="ECO:0000313" key="10">
    <source>
        <dbReference type="Proteomes" id="UP000270757"/>
    </source>
</evidence>
<dbReference type="PANTHER" id="PTHR11409:SF42">
    <property type="entry name" value="ADENOSINE DEAMINASE-LIKE PROTEIN"/>
    <property type="match status" value="1"/>
</dbReference>
<comment type="catalytic activity">
    <reaction evidence="7">
        <text>N(6)-methyl-AMP + H2O + H(+) = IMP + methylamine</text>
        <dbReference type="Rhea" id="RHEA:16001"/>
        <dbReference type="ChEBI" id="CHEBI:15377"/>
        <dbReference type="ChEBI" id="CHEBI:15378"/>
        <dbReference type="ChEBI" id="CHEBI:58053"/>
        <dbReference type="ChEBI" id="CHEBI:59338"/>
        <dbReference type="ChEBI" id="CHEBI:144842"/>
    </reaction>
    <physiologicalReaction direction="left-to-right" evidence="7">
        <dbReference type="Rhea" id="RHEA:16002"/>
    </physiologicalReaction>
</comment>
<protein>
    <recommendedName>
        <fullName evidence="8">Adenosine deaminase domain-containing protein</fullName>
    </recommendedName>
</protein>
<dbReference type="EMBL" id="QZWB01000004">
    <property type="protein sequence ID" value="RJT47962.1"/>
    <property type="molecule type" value="Genomic_DNA"/>
</dbReference>
<dbReference type="GO" id="GO:0009117">
    <property type="term" value="P:nucleotide metabolic process"/>
    <property type="evidence" value="ECO:0007669"/>
    <property type="project" value="UniProtKB-KW"/>
</dbReference>
<evidence type="ECO:0000256" key="2">
    <source>
        <dbReference type="ARBA" id="ARBA00006676"/>
    </source>
</evidence>
<dbReference type="InterPro" id="IPR001365">
    <property type="entry name" value="A_deaminase_dom"/>
</dbReference>
<dbReference type="Proteomes" id="UP000270757">
    <property type="component" value="Unassembled WGS sequence"/>
</dbReference>
<keyword evidence="3" id="KW-0479">Metal-binding</keyword>
<dbReference type="AlphaFoldDB" id="A0A3A5LA05"/>
<evidence type="ECO:0000256" key="5">
    <source>
        <dbReference type="ARBA" id="ARBA00022833"/>
    </source>
</evidence>
<dbReference type="SUPFAM" id="SSF51556">
    <property type="entry name" value="Metallo-dependent hydrolases"/>
    <property type="match status" value="1"/>
</dbReference>
<keyword evidence="5" id="KW-0862">Zinc</keyword>
<evidence type="ECO:0000256" key="6">
    <source>
        <dbReference type="ARBA" id="ARBA00023080"/>
    </source>
</evidence>
<comment type="caution">
    <text evidence="9">The sequence shown here is derived from an EMBL/GenBank/DDBJ whole genome shotgun (WGS) entry which is preliminary data.</text>
</comment>
<reference evidence="9 10" key="1">
    <citation type="submission" date="2018-09" db="EMBL/GenBank/DDBJ databases">
        <title>Draft genome sequences of Legionella taurinensis isolated from water samples.</title>
        <authorList>
            <person name="Chakeri A."/>
            <person name="Allerberger F."/>
            <person name="Kundi M."/>
            <person name="Ruppitsch W."/>
            <person name="Schmid D."/>
        </authorList>
    </citation>
    <scope>NUCLEOTIDE SEQUENCE [LARGE SCALE GENOMIC DNA]</scope>
    <source>
        <strain evidence="9 10">4570-18-6</strain>
    </source>
</reference>
<dbReference type="InterPro" id="IPR032466">
    <property type="entry name" value="Metal_Hydrolase"/>
</dbReference>
<feature type="domain" description="Adenosine deaminase" evidence="8">
    <location>
        <begin position="10"/>
        <end position="318"/>
    </location>
</feature>
<organism evidence="9 10">
    <name type="scientific">Legionella taurinensis</name>
    <dbReference type="NCBI Taxonomy" id="70611"/>
    <lineage>
        <taxon>Bacteria</taxon>
        <taxon>Pseudomonadati</taxon>
        <taxon>Pseudomonadota</taxon>
        <taxon>Gammaproteobacteria</taxon>
        <taxon>Legionellales</taxon>
        <taxon>Legionellaceae</taxon>
        <taxon>Legionella</taxon>
    </lineage>
</organism>
<dbReference type="GO" id="GO:0006154">
    <property type="term" value="P:adenosine catabolic process"/>
    <property type="evidence" value="ECO:0007669"/>
    <property type="project" value="TreeGrafter"/>
</dbReference>
<dbReference type="Gene3D" id="3.20.20.140">
    <property type="entry name" value="Metal-dependent hydrolases"/>
    <property type="match status" value="1"/>
</dbReference>
<accession>A0A3A5LA05</accession>
<gene>
    <name evidence="9" type="ORF">D6J04_05170</name>
</gene>